<reference evidence="2" key="1">
    <citation type="submission" date="2020-10" db="EMBL/GenBank/DDBJ databases">
        <title>An improved Amphimedon queenslandica hologenome assembly reveals how three proteobacterial symbionts can extend the metabolic phenotypic of their marine sponge host.</title>
        <authorList>
            <person name="Degnan B."/>
            <person name="Degnan S."/>
            <person name="Xiang X."/>
        </authorList>
    </citation>
    <scope>NUCLEOTIDE SEQUENCE</scope>
    <source>
        <strain evidence="2">AqS2</strain>
    </source>
</reference>
<dbReference type="Gene3D" id="3.30.1360.120">
    <property type="entry name" value="Probable tRNA modification gtpase trme, domain 1"/>
    <property type="match status" value="1"/>
</dbReference>
<feature type="region of interest" description="Disordered" evidence="1">
    <location>
        <begin position="1"/>
        <end position="23"/>
    </location>
</feature>
<evidence type="ECO:0008006" key="4">
    <source>
        <dbReference type="Google" id="ProtNLM"/>
    </source>
</evidence>
<dbReference type="Proteomes" id="UP000604381">
    <property type="component" value="Unassembled WGS sequence"/>
</dbReference>
<evidence type="ECO:0000313" key="2">
    <source>
        <dbReference type="EMBL" id="MBF2734692.1"/>
    </source>
</evidence>
<dbReference type="SUPFAM" id="SSF103025">
    <property type="entry name" value="Folate-binding domain"/>
    <property type="match status" value="1"/>
</dbReference>
<comment type="caution">
    <text evidence="2">The sequence shown here is derived from an EMBL/GenBank/DDBJ whole genome shotgun (WGS) entry which is preliminary data.</text>
</comment>
<keyword evidence="3" id="KW-1185">Reference proteome</keyword>
<dbReference type="InterPro" id="IPR027266">
    <property type="entry name" value="TrmE/GcvT-like"/>
</dbReference>
<dbReference type="EMBL" id="JADHEI010000014">
    <property type="protein sequence ID" value="MBF2734692.1"/>
    <property type="molecule type" value="Genomic_DNA"/>
</dbReference>
<evidence type="ECO:0000256" key="1">
    <source>
        <dbReference type="SAM" id="MobiDB-lite"/>
    </source>
</evidence>
<name>A0A930XW40_9GAMM</name>
<protein>
    <recommendedName>
        <fullName evidence="4">Sarcosine oxidase subunit gamma</fullName>
    </recommendedName>
</protein>
<gene>
    <name evidence="2" type="ORF">ISN26_01115</name>
</gene>
<evidence type="ECO:0000313" key="3">
    <source>
        <dbReference type="Proteomes" id="UP000604381"/>
    </source>
</evidence>
<dbReference type="AlphaFoldDB" id="A0A930XW40"/>
<proteinExistence type="predicted"/>
<sequence>MIRTKREPDNESQAQKPEHDEKVFPVNRSARTSALEGCIVSGRLAAGRLDDSQVAPPLGETDTPPSLIIAPAPLAETVQIGGIQDTKPLAEAFSLPAEDLEPGRWVLAEASGERIILAWAGPGQWLAMSDTISAARIIERASKAIEASKGTAIDLSCARTSIRLAGAAAPELLAGLCPIDIEALASGDSLFTSAQGFDIHLLVMARREFRLAVRRSLAQAMWETLLRCSRAFEVEVGALP</sequence>
<organism evidence="2 3">
    <name type="scientific">Candidatus Amphirhobacter heronislandensis</name>
    <dbReference type="NCBI Taxonomy" id="1732024"/>
    <lineage>
        <taxon>Bacteria</taxon>
        <taxon>Pseudomonadati</taxon>
        <taxon>Pseudomonadota</taxon>
        <taxon>Gammaproteobacteria</taxon>
        <taxon>Candidatus Tethybacterales</taxon>
        <taxon>Candidatus Tethybacteraceae</taxon>
        <taxon>Candidatus Amphirhobacter</taxon>
    </lineage>
</organism>
<accession>A0A930XW40</accession>